<sequence length="127" mass="14231">MTRPHSLSRRSALVWMANSGRAAMIESTVNNPLTSSANSAEPAEQDVEARSATRLSKVDTVPRMIQSSDFLCQQIARKLSVILVRVKSFSIVFPRDSLSRPKPSTFLTYGRGINYIPFCLRYNCCFL</sequence>
<dbReference type="Proteomes" id="UP000054549">
    <property type="component" value="Unassembled WGS sequence"/>
</dbReference>
<dbReference type="PROSITE" id="PS51318">
    <property type="entry name" value="TAT"/>
    <property type="match status" value="1"/>
</dbReference>
<dbReference type="EMBL" id="KN818223">
    <property type="protein sequence ID" value="KIL70690.1"/>
    <property type="molecule type" value="Genomic_DNA"/>
</dbReference>
<accession>A0A0C2T478</accession>
<keyword evidence="2" id="KW-1185">Reference proteome</keyword>
<protein>
    <submittedName>
        <fullName evidence="1">Uncharacterized protein</fullName>
    </submittedName>
</protein>
<dbReference type="InParanoid" id="A0A0C2T478"/>
<evidence type="ECO:0000313" key="2">
    <source>
        <dbReference type="Proteomes" id="UP000054549"/>
    </source>
</evidence>
<reference evidence="1 2" key="1">
    <citation type="submission" date="2014-04" db="EMBL/GenBank/DDBJ databases">
        <title>Evolutionary Origins and Diversification of the Mycorrhizal Mutualists.</title>
        <authorList>
            <consortium name="DOE Joint Genome Institute"/>
            <consortium name="Mycorrhizal Genomics Consortium"/>
            <person name="Kohler A."/>
            <person name="Kuo A."/>
            <person name="Nagy L.G."/>
            <person name="Floudas D."/>
            <person name="Copeland A."/>
            <person name="Barry K.W."/>
            <person name="Cichocki N."/>
            <person name="Veneault-Fourrey C."/>
            <person name="LaButti K."/>
            <person name="Lindquist E.A."/>
            <person name="Lipzen A."/>
            <person name="Lundell T."/>
            <person name="Morin E."/>
            <person name="Murat C."/>
            <person name="Riley R."/>
            <person name="Ohm R."/>
            <person name="Sun H."/>
            <person name="Tunlid A."/>
            <person name="Henrissat B."/>
            <person name="Grigoriev I.V."/>
            <person name="Hibbett D.S."/>
            <person name="Martin F."/>
        </authorList>
    </citation>
    <scope>NUCLEOTIDE SEQUENCE [LARGE SCALE GENOMIC DNA]</scope>
    <source>
        <strain evidence="1 2">Koide BX008</strain>
    </source>
</reference>
<dbReference type="HOGENOM" id="CLU_1969981_0_0_1"/>
<dbReference type="InterPro" id="IPR006311">
    <property type="entry name" value="TAT_signal"/>
</dbReference>
<name>A0A0C2T478_AMAMK</name>
<organism evidence="1 2">
    <name type="scientific">Amanita muscaria (strain Koide BX008)</name>
    <dbReference type="NCBI Taxonomy" id="946122"/>
    <lineage>
        <taxon>Eukaryota</taxon>
        <taxon>Fungi</taxon>
        <taxon>Dikarya</taxon>
        <taxon>Basidiomycota</taxon>
        <taxon>Agaricomycotina</taxon>
        <taxon>Agaricomycetes</taxon>
        <taxon>Agaricomycetidae</taxon>
        <taxon>Agaricales</taxon>
        <taxon>Pluteineae</taxon>
        <taxon>Amanitaceae</taxon>
        <taxon>Amanita</taxon>
    </lineage>
</organism>
<proteinExistence type="predicted"/>
<dbReference type="AlphaFoldDB" id="A0A0C2T478"/>
<evidence type="ECO:0000313" key="1">
    <source>
        <dbReference type="EMBL" id="KIL70690.1"/>
    </source>
</evidence>
<gene>
    <name evidence="1" type="ORF">M378DRAFT_478855</name>
</gene>